<keyword evidence="1" id="KW-0649">Protein kinase inhibitor</keyword>
<dbReference type="GO" id="GO:0004860">
    <property type="term" value="F:protein kinase inhibitor activity"/>
    <property type="evidence" value="ECO:0007669"/>
    <property type="project" value="UniProtKB-KW"/>
</dbReference>
<dbReference type="InterPro" id="IPR040389">
    <property type="entry name" value="SMR"/>
</dbReference>
<keyword evidence="5" id="KW-1185">Reference proteome</keyword>
<dbReference type="PANTHER" id="PTHR33142:SF15">
    <property type="entry name" value="CYCLIN-DEPENDENT PROTEIN KINASE INHIBITOR SMR4"/>
    <property type="match status" value="1"/>
</dbReference>
<keyword evidence="2" id="KW-0131">Cell cycle</keyword>
<protein>
    <submittedName>
        <fullName evidence="4">Uncharacterized protein</fullName>
    </submittedName>
</protein>
<proteinExistence type="predicted"/>
<reference evidence="4 5" key="1">
    <citation type="journal article" date="2017" name="Mol. Plant">
        <title>The Genome of Medicinal Plant Macleaya cordata Provides New Insights into Benzylisoquinoline Alkaloids Metabolism.</title>
        <authorList>
            <person name="Liu X."/>
            <person name="Liu Y."/>
            <person name="Huang P."/>
            <person name="Ma Y."/>
            <person name="Qing Z."/>
            <person name="Tang Q."/>
            <person name="Cao H."/>
            <person name="Cheng P."/>
            <person name="Zheng Y."/>
            <person name="Yuan Z."/>
            <person name="Zhou Y."/>
            <person name="Liu J."/>
            <person name="Tang Z."/>
            <person name="Zhuo Y."/>
            <person name="Zhang Y."/>
            <person name="Yu L."/>
            <person name="Huang J."/>
            <person name="Yang P."/>
            <person name="Peng Q."/>
            <person name="Zhang J."/>
            <person name="Jiang W."/>
            <person name="Zhang Z."/>
            <person name="Lin K."/>
            <person name="Ro D.K."/>
            <person name="Chen X."/>
            <person name="Xiong X."/>
            <person name="Shang Y."/>
            <person name="Huang S."/>
            <person name="Zeng J."/>
        </authorList>
    </citation>
    <scope>NUCLEOTIDE SEQUENCE [LARGE SCALE GENOMIC DNA]</scope>
    <source>
        <strain evidence="5">cv. BLH2017</strain>
        <tissue evidence="4">Root</tissue>
    </source>
</reference>
<sequence length="75" mass="8665">MEMGEEGFERIDEGCRTPNHDECQIRTNLVCPPPPPKKKKPINCGKKRDPPKNGYFQPPDLELLFVMSPRREAWA</sequence>
<dbReference type="OMA" id="MEVEYHG"/>
<dbReference type="EMBL" id="MVGT01000437">
    <property type="protein sequence ID" value="OVA17830.1"/>
    <property type="molecule type" value="Genomic_DNA"/>
</dbReference>
<comment type="caution">
    <text evidence="4">The sequence shown here is derived from an EMBL/GenBank/DDBJ whole genome shotgun (WGS) entry which is preliminary data.</text>
</comment>
<name>A0A200R574_MACCD</name>
<evidence type="ECO:0000256" key="2">
    <source>
        <dbReference type="ARBA" id="ARBA00023306"/>
    </source>
</evidence>
<evidence type="ECO:0000313" key="4">
    <source>
        <dbReference type="EMBL" id="OVA17830.1"/>
    </source>
</evidence>
<gene>
    <name evidence="4" type="ORF">BVC80_1835g222</name>
</gene>
<dbReference type="InParanoid" id="A0A200R574"/>
<accession>A0A200R574</accession>
<dbReference type="PANTHER" id="PTHR33142">
    <property type="entry name" value="CYCLIN-DEPENDENT PROTEIN KINASE INHIBITOR SMR13"/>
    <property type="match status" value="1"/>
</dbReference>
<dbReference type="AlphaFoldDB" id="A0A200R574"/>
<evidence type="ECO:0000256" key="3">
    <source>
        <dbReference type="SAM" id="MobiDB-lite"/>
    </source>
</evidence>
<dbReference type="Proteomes" id="UP000195402">
    <property type="component" value="Unassembled WGS sequence"/>
</dbReference>
<evidence type="ECO:0000256" key="1">
    <source>
        <dbReference type="ARBA" id="ARBA00023013"/>
    </source>
</evidence>
<dbReference type="GO" id="GO:0005634">
    <property type="term" value="C:nucleus"/>
    <property type="evidence" value="ECO:0007669"/>
    <property type="project" value="TreeGrafter"/>
</dbReference>
<organism evidence="4 5">
    <name type="scientific">Macleaya cordata</name>
    <name type="common">Five-seeded plume-poppy</name>
    <name type="synonym">Bocconia cordata</name>
    <dbReference type="NCBI Taxonomy" id="56857"/>
    <lineage>
        <taxon>Eukaryota</taxon>
        <taxon>Viridiplantae</taxon>
        <taxon>Streptophyta</taxon>
        <taxon>Embryophyta</taxon>
        <taxon>Tracheophyta</taxon>
        <taxon>Spermatophyta</taxon>
        <taxon>Magnoliopsida</taxon>
        <taxon>Ranunculales</taxon>
        <taxon>Papaveraceae</taxon>
        <taxon>Papaveroideae</taxon>
        <taxon>Macleaya</taxon>
    </lineage>
</organism>
<feature type="region of interest" description="Disordered" evidence="3">
    <location>
        <begin position="27"/>
        <end position="59"/>
    </location>
</feature>
<dbReference type="GO" id="GO:0032875">
    <property type="term" value="P:regulation of DNA endoreduplication"/>
    <property type="evidence" value="ECO:0007669"/>
    <property type="project" value="InterPro"/>
</dbReference>
<dbReference type="FunCoup" id="A0A200R574">
    <property type="interactions" value="8"/>
</dbReference>
<evidence type="ECO:0000313" key="5">
    <source>
        <dbReference type="Proteomes" id="UP000195402"/>
    </source>
</evidence>
<dbReference type="OrthoDB" id="650965at2759"/>
<dbReference type="STRING" id="56857.A0A200R574"/>